<organism evidence="2 3">
    <name type="scientific">Brassica napus</name>
    <name type="common">Rape</name>
    <dbReference type="NCBI Taxonomy" id="3708"/>
    <lineage>
        <taxon>Eukaryota</taxon>
        <taxon>Viridiplantae</taxon>
        <taxon>Streptophyta</taxon>
        <taxon>Embryophyta</taxon>
        <taxon>Tracheophyta</taxon>
        <taxon>Spermatophyta</taxon>
        <taxon>Magnoliopsida</taxon>
        <taxon>eudicotyledons</taxon>
        <taxon>Gunneridae</taxon>
        <taxon>Pentapetalae</taxon>
        <taxon>rosids</taxon>
        <taxon>malvids</taxon>
        <taxon>Brassicales</taxon>
        <taxon>Brassicaceae</taxon>
        <taxon>Brassiceae</taxon>
        <taxon>Brassica</taxon>
    </lineage>
</organism>
<feature type="domain" description="F-box" evidence="1">
    <location>
        <begin position="17"/>
        <end position="67"/>
    </location>
</feature>
<reference evidence="2 3" key="1">
    <citation type="submission" date="2021-05" db="EMBL/GenBank/DDBJ databases">
        <title>Genome Assembly of Synthetic Allotetraploid Brassica napus Reveals Homoeologous Exchanges between Subgenomes.</title>
        <authorList>
            <person name="Davis J.T."/>
        </authorList>
    </citation>
    <scope>NUCLEOTIDE SEQUENCE [LARGE SCALE GENOMIC DNA]</scope>
    <source>
        <strain evidence="3">cv. Da-Ae</strain>
        <tissue evidence="2">Seedling</tissue>
    </source>
</reference>
<dbReference type="PANTHER" id="PTHR31900">
    <property type="entry name" value="F-BOX/RNI SUPERFAMILY PROTEIN-RELATED"/>
    <property type="match status" value="1"/>
</dbReference>
<dbReference type="SUPFAM" id="SSF52047">
    <property type="entry name" value="RNI-like"/>
    <property type="match status" value="4"/>
</dbReference>
<feature type="domain" description="F-box" evidence="1">
    <location>
        <begin position="146"/>
        <end position="199"/>
    </location>
</feature>
<dbReference type="Gene3D" id="3.80.10.10">
    <property type="entry name" value="Ribonuclease Inhibitor"/>
    <property type="match status" value="4"/>
</dbReference>
<dbReference type="InterPro" id="IPR032675">
    <property type="entry name" value="LRR_dom_sf"/>
</dbReference>
<accession>A0ABQ7Z7K0</accession>
<dbReference type="Pfam" id="PF24758">
    <property type="entry name" value="LRR_At5g56370"/>
    <property type="match status" value="4"/>
</dbReference>
<dbReference type="InterPro" id="IPR053781">
    <property type="entry name" value="F-box_AtFBL13-like"/>
</dbReference>
<name>A0ABQ7Z7K0_BRANA</name>
<dbReference type="InterPro" id="IPR036047">
    <property type="entry name" value="F-box-like_dom_sf"/>
</dbReference>
<dbReference type="EMBL" id="JAGKQM010000016">
    <property type="protein sequence ID" value="KAH0876200.1"/>
    <property type="molecule type" value="Genomic_DNA"/>
</dbReference>
<keyword evidence="3" id="KW-1185">Reference proteome</keyword>
<dbReference type="Proteomes" id="UP000824890">
    <property type="component" value="Unassembled WGS sequence"/>
</dbReference>
<dbReference type="SUPFAM" id="SSF81383">
    <property type="entry name" value="F-box domain"/>
    <property type="match status" value="4"/>
</dbReference>
<dbReference type="InterPro" id="IPR006566">
    <property type="entry name" value="FBD"/>
</dbReference>
<evidence type="ECO:0000313" key="2">
    <source>
        <dbReference type="EMBL" id="KAH0876200.1"/>
    </source>
</evidence>
<dbReference type="SMART" id="SM00256">
    <property type="entry name" value="FBOX"/>
    <property type="match status" value="6"/>
</dbReference>
<dbReference type="Gene3D" id="1.20.1280.50">
    <property type="match status" value="1"/>
</dbReference>
<dbReference type="Pfam" id="PF00646">
    <property type="entry name" value="F-box"/>
    <property type="match status" value="4"/>
</dbReference>
<gene>
    <name evidence="2" type="ORF">HID58_073562</name>
</gene>
<dbReference type="PANTHER" id="PTHR31900:SF33">
    <property type="entry name" value="PROTEIN WITH RNI-LIKE_FBD-LIKE DOMAIN"/>
    <property type="match status" value="1"/>
</dbReference>
<dbReference type="Pfam" id="PF08387">
    <property type="entry name" value="FBD"/>
    <property type="match status" value="6"/>
</dbReference>
<dbReference type="InterPro" id="IPR001810">
    <property type="entry name" value="F-box_dom"/>
</dbReference>
<evidence type="ECO:0000259" key="1">
    <source>
        <dbReference type="PROSITE" id="PS50181"/>
    </source>
</evidence>
<protein>
    <recommendedName>
        <fullName evidence="1">F-box domain-containing protein</fullName>
    </recommendedName>
</protein>
<dbReference type="SMART" id="SM00579">
    <property type="entry name" value="FBD"/>
    <property type="match status" value="6"/>
</dbReference>
<evidence type="ECO:0000313" key="3">
    <source>
        <dbReference type="Proteomes" id="UP000824890"/>
    </source>
</evidence>
<dbReference type="InterPro" id="IPR050232">
    <property type="entry name" value="FBL13/AtMIF1-like"/>
</dbReference>
<sequence>MKTEVNVTVSKRSRSKLDWISSLPDCLLCQILSNLPTQDAVKTSTLSTRWRSLWKHCFLSSLEYVKIERPLKGEAMEMRLVSYLLENSKILKKLTLVLDVSIKTEESAVLKKLLIIPRLSTSCQMFTFMDTAVVKRARYTSPPGDVDRLSSLPDCLIFHVLLNLPTKDVVQTSLLSPRWINLWKHVPGLDLDTEDFKELDTFVTVVDSFLERNRGSSVHHFKLAYDSPVVVEPNTGLVKRWLDAAAKLKVKHLNVSDNSSQSWDLVMSPTVYTCSSLVSLRLVGLTLPNTERVSLPSLKAMVLLLVEFTNKWALENLISKCPVLENFCIERCYGDGKSILRVHSKSLLTFMHDAGNNEDYDEDRIVEIDAPMLKYLRISDARTTSFIIKSPPSIVDADIDTVFNLISGRRLGVANEVQKREMVRDFLVRISKVKDLTIASSTLEVIYDYSRYVQLPVFPNLFLLRVTFDSYMWEMLPVFLEVCPNLKHLVMGTSENPKMVGITVIARPWNLLSSLEHVDIERSLTGEALEMALVGYFLESSPNLKTLSLSLDDSLKKGESAYKLTLTRVKPALSTNPPSEVDRLSSLPDCLIFQIFLNLMTKDVVQTSALSTRWTTLWKDVHGLDLDTEDFNIHETFVSFVDNFLERNRGSSIHLFKVTYDSSNKPDLVNRWVDTAVRLKVEHLDVSDILSAQDIMMNPTYTNRWALEKLISQCPVLENVSIDRIYGDGMPILRVRSQSLLSFMHYWDKNDDYEKDRIVEIDAPMLKCLRISDEADIDTVFSLTTDRLLQVANEIQKRDMVRDFLVGISKVKDLTIASSTLEGTSENYLMVGITVIARPWNLLSSLEHVDIERPLKGEALEMALVGYLLENSPNLKKLSLSLHDSLKKGKSVHKLTLSLDDAPKKEESDIFIELLNFTRRSSSCQIIIFLNLPTKDVVQTSALSTRWTTLWKDVPGLDLDAEDFYIRETFANFVDNFLERNHGLSIHRFKLKYDSFYFEEPAGLINGWVDTASRLKVEHLDVSDSFSEWDPMMNPTVLYTCSNLVSLRLVGMGIPNPERVSLPSLKTLVLILIEFTNEWALENLISKCPVLENFCFERSYDDGIPILHVHSKSLLTFMHDAGYHEDYDEEDRFVEIDAPMLKYLKISDDRTSSFIIKSPPSVVEADIDTVFNLTSERSLGIANEVQKREMVRDFLLGISKVKDMSISSSALEGTSENPKMVNLIVIARPWSLLSSLEYVDIERPLSGEALEMTLVGYLLENSPNLKKLSLSLHDSLKQGESVHKLTLSLDDAPKKEESDIFIELLNFPRLSSSCQIIIFLNLPTKDVVQTSALSTRWTTLWKDVHGLDLDAEDFYIRETFANFVDNFLERNHGLSIYRFKLKYDSFYFEEPAGLINGWVDTAARLKVEHLDVSDSFSEWDPMMNPTVLYTCSNLVSLRLVGMGIPNPERVSLPSLKTLVLILIEFTNEWALENLISKCPVLENFCFERSYDDGIPILRVHSKSLLTFMHDAGYHEDYDEEDRFVEIDAPMLKYLKISDDRSSSFIIKSPPSVVEADIDTVFNLTSERSLGIANEVQKRAMVRDFLLGISKVKDMSISSSALEGTSENRKMVDLTVIARPWNLLSSLEYVDIERPLSGEALEMTLVGYLLENSPNLKKLSLSFHDSLKKGESVHKLTLSLDDAPKKEESDIFIELLNFPRLSSSCQIIVFLNLPTKDVVKTSVLSTRWTTLWKDVPGLDLDPKDFNIHETFVSFVDNFLERNRNSSIHRFKLTYDSSYFEEPGLVNRWVETAARLKVEHLDVSDYWDPIMNPTVYTCSSLVSLRLARMSLPNPELVSLPSLKALVLILVVFTNKWALENLISKCPVLENFSIERRYGDGIPILRVHSKSLLTFVHDAGNHEDYDEEEYDEDRNVEIDAPMLKYLMISDGLTSSFIIKSPPSAVEADIDIVFNLTSERILGVAYEVQKIEMVRDFLFGISKVKDMSISSSALQMLPVFLEVCPNLKNLVVVRIIYQTHELDSILFLNLPWNLLSSPEHVDIERPLKGEALEMSLVGYLLENSPNLKKLSLSLDDAPKKGESGIYIELLNFPRLSRSCQIIVR</sequence>
<comment type="caution">
    <text evidence="2">The sequence shown here is derived from an EMBL/GenBank/DDBJ whole genome shotgun (WGS) entry which is preliminary data.</text>
</comment>
<dbReference type="CDD" id="cd22160">
    <property type="entry name" value="F-box_AtFBL13-like"/>
    <property type="match status" value="2"/>
</dbReference>
<dbReference type="PROSITE" id="PS50181">
    <property type="entry name" value="FBOX"/>
    <property type="match status" value="2"/>
</dbReference>
<proteinExistence type="predicted"/>
<dbReference type="InterPro" id="IPR055411">
    <property type="entry name" value="LRR_FXL15/At3g58940/PEG3-like"/>
</dbReference>